<keyword evidence="13" id="KW-1185">Reference proteome</keyword>
<evidence type="ECO:0000256" key="7">
    <source>
        <dbReference type="ARBA" id="ARBA00022927"/>
    </source>
</evidence>
<keyword evidence="8 10" id="KW-1133">Transmembrane helix</keyword>
<dbReference type="InterPro" id="IPR024961">
    <property type="entry name" value="T2SS_GspC_N"/>
</dbReference>
<evidence type="ECO:0000256" key="5">
    <source>
        <dbReference type="ARBA" id="ARBA00022519"/>
    </source>
</evidence>
<dbReference type="EMBL" id="SOYS01000001">
    <property type="protein sequence ID" value="NIY46288.1"/>
    <property type="molecule type" value="Genomic_DNA"/>
</dbReference>
<keyword evidence="4" id="KW-1003">Cell membrane</keyword>
<evidence type="ECO:0000259" key="11">
    <source>
        <dbReference type="Pfam" id="PF11356"/>
    </source>
</evidence>
<sequence>MILRPRIMTIIVPWQTGCLNLLNGALLLVAAWLLASISWLLLPAETSSLRVTAPSAPPQVAQKTGRNDLFGTPTTRNATAQAMTTLPLKLTGLLASTDARSALAVIFYQGKQASYGEGDTLPISGVRVQKINAEGVILAEPGGLRLLSYSQEAHSSALVANSLAASVIRQPQQIFDYLSVSPVRDESRALLGYRINPGRQPALFGNLGFKPNDLAVAINGTDLRDNQQAQQILRQLPQLTAITVTVEREGERHEITVSLDGGTP</sequence>
<reference evidence="12 13" key="1">
    <citation type="journal article" date="2020" name="Microorganisms">
        <title>Polyphasic Characterisation of Cedecea colo sp. nov., a New Enteric Bacterium Isolated from the Koala Hindgut.</title>
        <authorList>
            <person name="Boath J.M."/>
            <person name="Dakhal S."/>
            <person name="Van T.T.H."/>
            <person name="Moore R.J."/>
            <person name="Dekiwadia C."/>
            <person name="Macreadie I.G."/>
        </authorList>
    </citation>
    <scope>NUCLEOTIDE SEQUENCE [LARGE SCALE GENOMIC DNA]</scope>
    <source>
        <strain evidence="12 13">ZA</strain>
    </source>
</reference>
<gene>
    <name evidence="12" type="primary">gspC</name>
    <name evidence="12" type="ORF">E2L00_01815</name>
</gene>
<keyword evidence="6 10" id="KW-0812">Transmembrane</keyword>
<feature type="domain" description="Type II secretion system protein GspC N-terminal" evidence="11">
    <location>
        <begin position="26"/>
        <end position="147"/>
    </location>
</feature>
<dbReference type="Proteomes" id="UP000697927">
    <property type="component" value="Unassembled WGS sequence"/>
</dbReference>
<feature type="transmembrane region" description="Helical" evidence="10">
    <location>
        <begin position="21"/>
        <end position="42"/>
    </location>
</feature>
<comment type="caution">
    <text evidence="12">The sequence shown here is derived from an EMBL/GenBank/DDBJ whole genome shotgun (WGS) entry which is preliminary data.</text>
</comment>
<keyword evidence="3" id="KW-0813">Transport</keyword>
<organism evidence="12 13">
    <name type="scientific">Cedecea colo</name>
    <dbReference type="NCBI Taxonomy" id="2552946"/>
    <lineage>
        <taxon>Bacteria</taxon>
        <taxon>Pseudomonadati</taxon>
        <taxon>Pseudomonadota</taxon>
        <taxon>Gammaproteobacteria</taxon>
        <taxon>Enterobacterales</taxon>
        <taxon>Enterobacteriaceae</taxon>
        <taxon>Cedecea</taxon>
    </lineage>
</organism>
<evidence type="ECO:0000256" key="1">
    <source>
        <dbReference type="ARBA" id="ARBA00004533"/>
    </source>
</evidence>
<dbReference type="Gene3D" id="2.30.42.10">
    <property type="match status" value="1"/>
</dbReference>
<evidence type="ECO:0000256" key="9">
    <source>
        <dbReference type="ARBA" id="ARBA00023136"/>
    </source>
</evidence>
<keyword evidence="7" id="KW-0653">Protein transport</keyword>
<evidence type="ECO:0000256" key="4">
    <source>
        <dbReference type="ARBA" id="ARBA00022475"/>
    </source>
</evidence>
<dbReference type="InterPro" id="IPR036034">
    <property type="entry name" value="PDZ_sf"/>
</dbReference>
<evidence type="ECO:0000256" key="8">
    <source>
        <dbReference type="ARBA" id="ARBA00022989"/>
    </source>
</evidence>
<evidence type="ECO:0000313" key="13">
    <source>
        <dbReference type="Proteomes" id="UP000697927"/>
    </source>
</evidence>
<evidence type="ECO:0000256" key="6">
    <source>
        <dbReference type="ARBA" id="ARBA00022692"/>
    </source>
</evidence>
<evidence type="ECO:0000256" key="3">
    <source>
        <dbReference type="ARBA" id="ARBA00022448"/>
    </source>
</evidence>
<name>A0ABX0VH43_9ENTR</name>
<protein>
    <submittedName>
        <fullName evidence="12">Type II secretion system protein GspC</fullName>
    </submittedName>
</protein>
<dbReference type="InterPro" id="IPR001639">
    <property type="entry name" value="T2SS_protein-GspC"/>
</dbReference>
<dbReference type="Gene3D" id="2.30.30.830">
    <property type="match status" value="1"/>
</dbReference>
<evidence type="ECO:0000256" key="2">
    <source>
        <dbReference type="ARBA" id="ARBA00007986"/>
    </source>
</evidence>
<evidence type="ECO:0000256" key="10">
    <source>
        <dbReference type="SAM" id="Phobius"/>
    </source>
</evidence>
<comment type="similarity">
    <text evidence="2">Belongs to the GSP C family.</text>
</comment>
<dbReference type="SUPFAM" id="SSF50156">
    <property type="entry name" value="PDZ domain-like"/>
    <property type="match status" value="1"/>
</dbReference>
<keyword evidence="5" id="KW-0997">Cell inner membrane</keyword>
<evidence type="ECO:0000313" key="12">
    <source>
        <dbReference type="EMBL" id="NIY46288.1"/>
    </source>
</evidence>
<accession>A0ABX0VH43</accession>
<proteinExistence type="inferred from homology"/>
<dbReference type="Pfam" id="PF11356">
    <property type="entry name" value="T2SSC"/>
    <property type="match status" value="1"/>
</dbReference>
<comment type="subcellular location">
    <subcellularLocation>
        <location evidence="1">Cell inner membrane</location>
    </subcellularLocation>
</comment>
<keyword evidence="9 10" id="KW-0472">Membrane</keyword>
<dbReference type="NCBIfam" id="TIGR01713">
    <property type="entry name" value="typeII_sec_gspC"/>
    <property type="match status" value="1"/>
</dbReference>